<dbReference type="SUPFAM" id="SSF52540">
    <property type="entry name" value="P-loop containing nucleoside triphosphate hydrolases"/>
    <property type="match status" value="1"/>
</dbReference>
<evidence type="ECO:0000259" key="4">
    <source>
        <dbReference type="PROSITE" id="PS50043"/>
    </source>
</evidence>
<evidence type="ECO:0000313" key="6">
    <source>
        <dbReference type="Proteomes" id="UP000624325"/>
    </source>
</evidence>
<evidence type="ECO:0000256" key="1">
    <source>
        <dbReference type="ARBA" id="ARBA00022741"/>
    </source>
</evidence>
<feature type="region of interest" description="Disordered" evidence="3">
    <location>
        <begin position="335"/>
        <end position="373"/>
    </location>
</feature>
<comment type="caution">
    <text evidence="5">The sequence shown here is derived from an EMBL/GenBank/DDBJ whole genome shotgun (WGS) entry which is preliminary data.</text>
</comment>
<dbReference type="Gene3D" id="1.10.10.10">
    <property type="entry name" value="Winged helix-like DNA-binding domain superfamily/Winged helix DNA-binding domain"/>
    <property type="match status" value="1"/>
</dbReference>
<dbReference type="EMBL" id="BONC01000014">
    <property type="protein sequence ID" value="GIF56460.1"/>
    <property type="molecule type" value="Genomic_DNA"/>
</dbReference>
<keyword evidence="2" id="KW-0067">ATP-binding</keyword>
<dbReference type="PROSITE" id="PS50043">
    <property type="entry name" value="HTH_LUXR_2"/>
    <property type="match status" value="1"/>
</dbReference>
<evidence type="ECO:0000313" key="5">
    <source>
        <dbReference type="EMBL" id="GIF56460.1"/>
    </source>
</evidence>
<dbReference type="PRINTS" id="PR00038">
    <property type="entry name" value="HTHLUXR"/>
</dbReference>
<keyword evidence="1" id="KW-0547">Nucleotide-binding</keyword>
<reference evidence="5 6" key="1">
    <citation type="submission" date="2021-01" db="EMBL/GenBank/DDBJ databases">
        <title>Whole genome shotgun sequence of Asanoa iriomotensis NBRC 100142.</title>
        <authorList>
            <person name="Komaki H."/>
            <person name="Tamura T."/>
        </authorList>
    </citation>
    <scope>NUCLEOTIDE SEQUENCE [LARGE SCALE GENOMIC DNA]</scope>
    <source>
        <strain evidence="5 6">NBRC 100142</strain>
    </source>
</reference>
<dbReference type="RefSeq" id="WP_203702244.1">
    <property type="nucleotide sequence ID" value="NZ_BONC01000014.1"/>
</dbReference>
<dbReference type="InterPro" id="IPR027417">
    <property type="entry name" value="P-loop_NTPase"/>
</dbReference>
<dbReference type="InterPro" id="IPR016032">
    <property type="entry name" value="Sig_transdc_resp-reg_C-effctor"/>
</dbReference>
<organism evidence="5 6">
    <name type="scientific">Asanoa iriomotensis</name>
    <dbReference type="NCBI Taxonomy" id="234613"/>
    <lineage>
        <taxon>Bacteria</taxon>
        <taxon>Bacillati</taxon>
        <taxon>Actinomycetota</taxon>
        <taxon>Actinomycetes</taxon>
        <taxon>Micromonosporales</taxon>
        <taxon>Micromonosporaceae</taxon>
        <taxon>Asanoa</taxon>
    </lineage>
</organism>
<sequence length="906" mass="95620">MHGYAELTGRRTECAVIDDLVKAVRAGSSRVLVVHGAAGVGKTALLDQVAMRVGPCRVARAAGVQSEMELPFAGVHQLCAPVLDHVDRLPAPQRDAVGTTFGMRAGPAPDRFLVGLAVLGLLSAVAEERPLVCLVDDLQWLDRESAQVLAFVARRLDVESVGLVFADRAVPPDLADLPALDVRPLPDAEARTLLDAALPGPIDPRVRDEIVAEARGNPLALLELPRDVAPAALAGGFGLPAAGGVEERFRRRVTDLPPATRRLLLLMAADPSGDAALVARAARAWDVEPSAVAAAVDAGLVDDGLQAKFRHPLVRSAAYRAASTLERRAAHRALAEATDAETDPDRQAWHRAEAAAEPDDAVAAELERSAGRAQARGGPAAAAAFLQRAAALTADPGHMGRRALAAAAAEVRTGGFDAALELLATAETAPLSEQQEAHADLVRARLAFVTNRGNDAPPLLLAAARRLAGVDPALSRATYLEALSAAVFAGRMAAPEGDVRAVARAAHAAPPADLPAVGDLLLAGTALTYHRGYAAGLPVLREGLAALRARPPGADQLDFMWMAVTSSLRVFDDDAWDALSARYLALAREAGVLSHLPLALTARAYLLLFSGNLAGAASLTDELTAITEATGGSLAPYGALGLAAFRGDADTGAALLAETRDDVTRRGEGVGLTFAEWAYALLHNSLGDYPRALAAARRATAYAADPGALIWPAPELVESAVRCGQPAVAQDVFGLMSGMRTACGTDWALGIQSRSQALLSEGAEAEQNYRAAIDHLGRTRMRVDLARAHLLYGEWLRRERRRTDARERLRTAYDLFAGIGATAFAARAERELNAAGGRTHPRSTSGEQHLTTQEAQIARMAGEGLSNPEIATRLFISARTVQYHLRKVFTKLGITSRTQLPRVLRD</sequence>
<dbReference type="InterPro" id="IPR041664">
    <property type="entry name" value="AAA_16"/>
</dbReference>
<protein>
    <submittedName>
        <fullName evidence="5">Helix-turn-helix transcriptional regulator</fullName>
    </submittedName>
</protein>
<feature type="compositionally biased region" description="Basic and acidic residues" evidence="3">
    <location>
        <begin position="343"/>
        <end position="354"/>
    </location>
</feature>
<accession>A0ABQ4C114</accession>
<evidence type="ECO:0000256" key="2">
    <source>
        <dbReference type="ARBA" id="ARBA00022840"/>
    </source>
</evidence>
<dbReference type="Pfam" id="PF13191">
    <property type="entry name" value="AAA_16"/>
    <property type="match status" value="1"/>
</dbReference>
<dbReference type="InterPro" id="IPR036388">
    <property type="entry name" value="WH-like_DNA-bd_sf"/>
</dbReference>
<dbReference type="SMART" id="SM00421">
    <property type="entry name" value="HTH_LUXR"/>
    <property type="match status" value="1"/>
</dbReference>
<keyword evidence="6" id="KW-1185">Reference proteome</keyword>
<dbReference type="InterPro" id="IPR000792">
    <property type="entry name" value="Tscrpt_reg_LuxR_C"/>
</dbReference>
<dbReference type="Proteomes" id="UP000624325">
    <property type="component" value="Unassembled WGS sequence"/>
</dbReference>
<name>A0ABQ4C114_9ACTN</name>
<dbReference type="PANTHER" id="PTHR16305:SF35">
    <property type="entry name" value="TRANSCRIPTIONAL ACTIVATOR DOMAIN"/>
    <property type="match status" value="1"/>
</dbReference>
<dbReference type="PANTHER" id="PTHR16305">
    <property type="entry name" value="TESTICULAR SOLUBLE ADENYLYL CYCLASE"/>
    <property type="match status" value="1"/>
</dbReference>
<proteinExistence type="predicted"/>
<dbReference type="SUPFAM" id="SSF46894">
    <property type="entry name" value="C-terminal effector domain of the bipartite response regulators"/>
    <property type="match status" value="1"/>
</dbReference>
<gene>
    <name evidence="5" type="ORF">Air01nite_25550</name>
</gene>
<evidence type="ECO:0000256" key="3">
    <source>
        <dbReference type="SAM" id="MobiDB-lite"/>
    </source>
</evidence>
<dbReference type="Pfam" id="PF00196">
    <property type="entry name" value="GerE"/>
    <property type="match status" value="1"/>
</dbReference>
<feature type="domain" description="HTH luxR-type" evidence="4">
    <location>
        <begin position="843"/>
        <end position="906"/>
    </location>
</feature>
<dbReference type="CDD" id="cd06170">
    <property type="entry name" value="LuxR_C_like"/>
    <property type="match status" value="1"/>
</dbReference>